<dbReference type="SUPFAM" id="SSF57424">
    <property type="entry name" value="LDL receptor-like module"/>
    <property type="match status" value="2"/>
</dbReference>
<gene>
    <name evidence="9" type="ORF">GPUH_LOCUS421</name>
</gene>
<dbReference type="GO" id="GO:0016192">
    <property type="term" value="P:vesicle-mediated transport"/>
    <property type="evidence" value="ECO:0007669"/>
    <property type="project" value="UniProtKB-ARBA"/>
</dbReference>
<dbReference type="Proteomes" id="UP000271098">
    <property type="component" value="Unassembled WGS sequence"/>
</dbReference>
<feature type="disulfide bond" evidence="8">
    <location>
        <begin position="22"/>
        <end position="37"/>
    </location>
</feature>
<evidence type="ECO:0000256" key="4">
    <source>
        <dbReference type="ARBA" id="ARBA00022737"/>
    </source>
</evidence>
<evidence type="ECO:0000313" key="11">
    <source>
        <dbReference type="WBParaSite" id="GPUH_0000042001-mRNA-1"/>
    </source>
</evidence>
<dbReference type="OrthoDB" id="9990982at2759"/>
<organism evidence="11">
    <name type="scientific">Gongylonema pulchrum</name>
    <dbReference type="NCBI Taxonomy" id="637853"/>
    <lineage>
        <taxon>Eukaryota</taxon>
        <taxon>Metazoa</taxon>
        <taxon>Ecdysozoa</taxon>
        <taxon>Nematoda</taxon>
        <taxon>Chromadorea</taxon>
        <taxon>Rhabditida</taxon>
        <taxon>Spirurina</taxon>
        <taxon>Spiruromorpha</taxon>
        <taxon>Spiruroidea</taxon>
        <taxon>Gongylonematidae</taxon>
        <taxon>Gongylonema</taxon>
    </lineage>
</organism>
<evidence type="ECO:0000313" key="9">
    <source>
        <dbReference type="EMBL" id="VDK28057.1"/>
    </source>
</evidence>
<dbReference type="Pfam" id="PF00057">
    <property type="entry name" value="Ldl_recept_a"/>
    <property type="match status" value="2"/>
</dbReference>
<dbReference type="SMART" id="SM00192">
    <property type="entry name" value="LDLa"/>
    <property type="match status" value="2"/>
</dbReference>
<dbReference type="InterPro" id="IPR023415">
    <property type="entry name" value="LDLR_class-A_CS"/>
</dbReference>
<dbReference type="PRINTS" id="PR00261">
    <property type="entry name" value="LDLRECEPTOR"/>
</dbReference>
<dbReference type="EMBL" id="UYRT01000357">
    <property type="protein sequence ID" value="VDK28057.1"/>
    <property type="molecule type" value="Genomic_DNA"/>
</dbReference>
<dbReference type="PROSITE" id="PS50068">
    <property type="entry name" value="LDLRA_2"/>
    <property type="match status" value="2"/>
</dbReference>
<reference evidence="11" key="1">
    <citation type="submission" date="2016-06" db="UniProtKB">
        <authorList>
            <consortium name="WormBaseParasite"/>
        </authorList>
    </citation>
    <scope>IDENTIFICATION</scope>
</reference>
<evidence type="ECO:0000256" key="1">
    <source>
        <dbReference type="ARBA" id="ARBA00004167"/>
    </source>
</evidence>
<comment type="subcellular location">
    <subcellularLocation>
        <location evidence="2">Endomembrane system</location>
    </subcellularLocation>
    <subcellularLocation>
        <location evidence="1">Membrane</location>
        <topology evidence="1">Single-pass membrane protein</topology>
    </subcellularLocation>
</comment>
<sequence>MTSSFRCPYLEAKVCVHYEKICDGIDDCGDGSDEVSCSNDIEEEAEKAQPVGEPAGVGTPGCEPNQYQCQDGKCIPGSDKCNHRYDCDDGSDETVCGHPVRIASDVGLYPC</sequence>
<dbReference type="InterPro" id="IPR002172">
    <property type="entry name" value="LDrepeatLR_classA_rpt"/>
</dbReference>
<evidence type="ECO:0000256" key="2">
    <source>
        <dbReference type="ARBA" id="ARBA00004308"/>
    </source>
</evidence>
<dbReference type="WBParaSite" id="GPUH_0000042001-mRNA-1">
    <property type="protein sequence ID" value="GPUH_0000042001-mRNA-1"/>
    <property type="gene ID" value="GPUH_0000042001"/>
</dbReference>
<dbReference type="PROSITE" id="PS01209">
    <property type="entry name" value="LDLRA_1"/>
    <property type="match status" value="1"/>
</dbReference>
<protein>
    <submittedName>
        <fullName evidence="11">Basement membrane-specific heparan sulfate proteoglycan core protein</fullName>
    </submittedName>
</protein>
<dbReference type="CDD" id="cd00112">
    <property type="entry name" value="LDLa"/>
    <property type="match status" value="2"/>
</dbReference>
<evidence type="ECO:0000313" key="10">
    <source>
        <dbReference type="Proteomes" id="UP000271098"/>
    </source>
</evidence>
<evidence type="ECO:0000256" key="8">
    <source>
        <dbReference type="PROSITE-ProRule" id="PRU00124"/>
    </source>
</evidence>
<proteinExistence type="predicted"/>
<keyword evidence="3" id="KW-0812">Transmembrane</keyword>
<evidence type="ECO:0000256" key="5">
    <source>
        <dbReference type="ARBA" id="ARBA00022989"/>
    </source>
</evidence>
<evidence type="ECO:0000256" key="6">
    <source>
        <dbReference type="ARBA" id="ARBA00023136"/>
    </source>
</evidence>
<keyword evidence="10" id="KW-1185">Reference proteome</keyword>
<evidence type="ECO:0000256" key="7">
    <source>
        <dbReference type="ARBA" id="ARBA00023157"/>
    </source>
</evidence>
<dbReference type="PANTHER" id="PTHR24270">
    <property type="entry name" value="LOW-DENSITY LIPOPROTEIN RECEPTOR-RELATED"/>
    <property type="match status" value="1"/>
</dbReference>
<dbReference type="GO" id="GO:0012505">
    <property type="term" value="C:endomembrane system"/>
    <property type="evidence" value="ECO:0007669"/>
    <property type="project" value="UniProtKB-SubCell"/>
</dbReference>
<dbReference type="Gene3D" id="4.10.400.10">
    <property type="entry name" value="Low-density Lipoprotein Receptor"/>
    <property type="match status" value="2"/>
</dbReference>
<feature type="disulfide bond" evidence="8">
    <location>
        <begin position="81"/>
        <end position="96"/>
    </location>
</feature>
<keyword evidence="7 8" id="KW-1015">Disulfide bond</keyword>
<name>A0A183CVD0_9BILA</name>
<accession>A0A183CVD0</accession>
<comment type="caution">
    <text evidence="8">Lacks conserved residue(s) required for the propagation of feature annotation.</text>
</comment>
<dbReference type="AlphaFoldDB" id="A0A183CVD0"/>
<keyword evidence="6" id="KW-0472">Membrane</keyword>
<evidence type="ECO:0000256" key="3">
    <source>
        <dbReference type="ARBA" id="ARBA00022692"/>
    </source>
</evidence>
<feature type="disulfide bond" evidence="8">
    <location>
        <begin position="69"/>
        <end position="87"/>
    </location>
</feature>
<dbReference type="InterPro" id="IPR036055">
    <property type="entry name" value="LDL_receptor-like_sf"/>
</dbReference>
<dbReference type="GO" id="GO:0005886">
    <property type="term" value="C:plasma membrane"/>
    <property type="evidence" value="ECO:0007669"/>
    <property type="project" value="TreeGrafter"/>
</dbReference>
<dbReference type="InterPro" id="IPR050685">
    <property type="entry name" value="LDLR"/>
</dbReference>
<keyword evidence="5" id="KW-1133">Transmembrane helix</keyword>
<reference evidence="9 10" key="2">
    <citation type="submission" date="2018-11" db="EMBL/GenBank/DDBJ databases">
        <authorList>
            <consortium name="Pathogen Informatics"/>
        </authorList>
    </citation>
    <scope>NUCLEOTIDE SEQUENCE [LARGE SCALE GENOMIC DNA]</scope>
</reference>
<keyword evidence="4" id="KW-0677">Repeat</keyword>
<feature type="disulfide bond" evidence="8">
    <location>
        <begin position="62"/>
        <end position="74"/>
    </location>
</feature>